<feature type="binding site" description="in site B" evidence="3">
    <location>
        <begin position="165"/>
        <end position="168"/>
    </location>
    <ligand>
        <name>substrate</name>
    </ligand>
</feature>
<sequence>MNRREMMQSTLLASVALAGTRAFAQSAGAGASASASVAGFRQETDSMGIVNVPADKLWGAQTQRSLEHFSIGPDLMPREMVTTYAILKKAAANVNYSEKRLTDQQHDLIVKVCDEIIDGQHADMFPLHVWMTGSGTQFNMNVNEVISNRCCQIAGTPLGSHTPVHPNDHVNMSQSSNDSFPTAMYMAAAINVKRRLMPAVANLRDSIGAKANEWMDIVKIGRTHMQDATPITLGQEWSGYEGMLTDNLERLDDALKGTYRLALGGTAVGTGLNTTPQFAPAVAAEIARLTNLPFVTAPNKFTVQGAHDALIHLSGTMRTLAVSLYKIANDIRLMSCGPRAGFAELIIPENEPGSSIMPGKVNPTQAEALAMVAAHVMGSDVSTGIGGASGYLEMNVYKPLIIFDITHSITIMTDSSRNFRKFLVEGTKPNLKKIKEYVDRSLMLVTALSPVIGYDKASKIAHYAYDNDLTLKEAALKLNYVSEADFDRIVDPRKMVAAYVAHK</sequence>
<dbReference type="EC" id="4.2.1.2" evidence="3"/>
<dbReference type="Proteomes" id="UP000594380">
    <property type="component" value="Unassembled WGS sequence"/>
</dbReference>
<comment type="pathway">
    <text evidence="3">Carbohydrate metabolism; tricarboxylic acid cycle; (S)-malate from fumarate: step 1/1.</text>
</comment>
<dbReference type="PRINTS" id="PR00149">
    <property type="entry name" value="FUMRATELYASE"/>
</dbReference>
<dbReference type="InterPro" id="IPR000362">
    <property type="entry name" value="Fumarate_lyase_fam"/>
</dbReference>
<dbReference type="InterPro" id="IPR008948">
    <property type="entry name" value="L-Aspartase-like"/>
</dbReference>
<keyword evidence="2 3" id="KW-0456">Lyase</keyword>
<comment type="function">
    <text evidence="3">Involved in the TCA cycle. Catalyzes the stereospecific interconversion of fumarate to L-malate.</text>
</comment>
<gene>
    <name evidence="3 7" type="primary">fumC</name>
    <name evidence="7" type="ORF">G5S42_08935</name>
</gene>
<dbReference type="FunFam" id="1.20.200.10:FF:000001">
    <property type="entry name" value="Fumarate hydratase, mitochondrial"/>
    <property type="match status" value="1"/>
</dbReference>
<dbReference type="InterPro" id="IPR005677">
    <property type="entry name" value="Fum_hydII"/>
</dbReference>
<dbReference type="Pfam" id="PF10415">
    <property type="entry name" value="FumaraseC_C"/>
    <property type="match status" value="1"/>
</dbReference>
<feature type="active site" evidence="3">
    <location>
        <position position="354"/>
    </location>
</feature>
<comment type="caution">
    <text evidence="7">The sequence shown here is derived from an EMBL/GenBank/DDBJ whole genome shotgun (WGS) entry which is preliminary data.</text>
</comment>
<feature type="binding site" evidence="3">
    <location>
        <begin position="134"/>
        <end position="136"/>
    </location>
    <ligand>
        <name>substrate</name>
    </ligand>
</feature>
<feature type="binding site" evidence="3">
    <location>
        <begin position="175"/>
        <end position="177"/>
    </location>
    <ligand>
        <name>substrate</name>
    </ligand>
</feature>
<dbReference type="NCBIfam" id="TIGR00979">
    <property type="entry name" value="fumC_II"/>
    <property type="match status" value="1"/>
</dbReference>
<feature type="binding site" evidence="3">
    <location>
        <begin position="360"/>
        <end position="362"/>
    </location>
    <ligand>
        <name>substrate</name>
    </ligand>
</feature>
<dbReference type="Gene3D" id="1.20.200.10">
    <property type="entry name" value="Fumarase/aspartase (Central domain)"/>
    <property type="match status" value="1"/>
</dbReference>
<keyword evidence="3" id="KW-0963">Cytoplasm</keyword>
<proteinExistence type="inferred from homology"/>
<protein>
    <recommendedName>
        <fullName evidence="3">Fumarate hydratase class II</fullName>
        <shortName evidence="3">Fumarase C</shortName>
        <ecNumber evidence="3">4.2.1.2</ecNumber>
    </recommendedName>
    <alternativeName>
        <fullName evidence="3">Aerobic fumarase</fullName>
    </alternativeName>
    <alternativeName>
        <fullName evidence="3">Iron-independent fumarase</fullName>
    </alternativeName>
</protein>
<organism evidence="7 8">
    <name type="scientific">Paraburkholderia youngii</name>
    <dbReference type="NCBI Taxonomy" id="2782701"/>
    <lineage>
        <taxon>Bacteria</taxon>
        <taxon>Pseudomonadati</taxon>
        <taxon>Pseudomonadota</taxon>
        <taxon>Betaproteobacteria</taxon>
        <taxon>Burkholderiales</taxon>
        <taxon>Burkholderiaceae</taxon>
        <taxon>Paraburkholderia</taxon>
    </lineage>
</organism>
<dbReference type="FunFam" id="1.10.40.30:FF:000002">
    <property type="entry name" value="Fumarate hydratase class II"/>
    <property type="match status" value="1"/>
</dbReference>
<dbReference type="InterPro" id="IPR018951">
    <property type="entry name" value="Fumarase_C_C"/>
</dbReference>
<dbReference type="GeneID" id="301100456"/>
<evidence type="ECO:0000259" key="5">
    <source>
        <dbReference type="Pfam" id="PF00206"/>
    </source>
</evidence>
<dbReference type="GO" id="GO:0005737">
    <property type="term" value="C:cytoplasm"/>
    <property type="evidence" value="ECO:0007669"/>
    <property type="project" value="UniProtKB-SubCell"/>
</dbReference>
<comment type="subcellular location">
    <subcellularLocation>
        <location evidence="3">Cytoplasm</location>
    </subcellularLocation>
</comment>
<accession>A0A7Y6MWJ6</accession>
<dbReference type="PANTHER" id="PTHR11444">
    <property type="entry name" value="ASPARTATEAMMONIA/ARGININOSUCCINATE/ADENYLOSUCCINATE LYASE"/>
    <property type="match status" value="1"/>
</dbReference>
<dbReference type="PRINTS" id="PR00145">
    <property type="entry name" value="ARGSUCLYASE"/>
</dbReference>
<dbReference type="InterPro" id="IPR024083">
    <property type="entry name" value="Fumarase/histidase_N"/>
</dbReference>
<dbReference type="GO" id="GO:0006099">
    <property type="term" value="P:tricarboxylic acid cycle"/>
    <property type="evidence" value="ECO:0007669"/>
    <property type="project" value="UniProtKB-UniRule"/>
</dbReference>
<name>A0A7Y6MWJ6_9BURK</name>
<evidence type="ECO:0000313" key="7">
    <source>
        <dbReference type="EMBL" id="NUX99822.1"/>
    </source>
</evidence>
<feature type="active site" description="Proton donor/acceptor" evidence="3">
    <location>
        <position position="224"/>
    </location>
</feature>
<dbReference type="UniPathway" id="UPA00223">
    <property type="reaction ID" value="UER01007"/>
</dbReference>
<dbReference type="Gene3D" id="1.10.275.10">
    <property type="entry name" value="Fumarase/aspartase (N-terminal domain)"/>
    <property type="match status" value="1"/>
</dbReference>
<dbReference type="RefSeq" id="WP_176106413.1">
    <property type="nucleotide sequence ID" value="NZ_JAALDK010000001.1"/>
</dbReference>
<dbReference type="Gene3D" id="1.10.40.30">
    <property type="entry name" value="Fumarase/aspartase (C-terminal domain)"/>
    <property type="match status" value="1"/>
</dbReference>
<keyword evidence="3" id="KW-0816">Tricarboxylic acid cycle</keyword>
<dbReference type="SUPFAM" id="SSF48557">
    <property type="entry name" value="L-aspartase-like"/>
    <property type="match status" value="1"/>
</dbReference>
<dbReference type="InterPro" id="IPR020557">
    <property type="entry name" value="Fumarate_lyase_CS"/>
</dbReference>
<dbReference type="AlphaFoldDB" id="A0A7Y6MWJ6"/>
<comment type="similarity">
    <text evidence="1 3">Belongs to the class-II fumarase/aspartase family. Fumarase subfamily.</text>
</comment>
<feature type="site" description="Important for catalytic activity" evidence="3">
    <location>
        <position position="367"/>
    </location>
</feature>
<comment type="miscellaneous">
    <text evidence="3">There are 2 substrate-binding sites: the catalytic A site, and the non-catalytic B site that may play a role in the transfer of substrate or product between the active site and the solvent. Alternatively, the B site may bind allosteric effectors.</text>
</comment>
<feature type="signal peptide" evidence="4">
    <location>
        <begin position="1"/>
        <end position="24"/>
    </location>
</feature>
<evidence type="ECO:0000256" key="3">
    <source>
        <dbReference type="HAMAP-Rule" id="MF_00743"/>
    </source>
</evidence>
<reference evidence="7 8" key="1">
    <citation type="submission" date="2020-02" db="EMBL/GenBank/DDBJ databases">
        <title>Paraburkholderia simonii sp. nov. and Paraburkholderia youngii sp. nov. Brazilian and Mexican Mimosa-associated rhizobia.</title>
        <authorList>
            <person name="Mavima L."/>
            <person name="Beukes C.W."/>
            <person name="Chan W.Y."/>
            <person name="Palmer M."/>
            <person name="De Meyer S.E."/>
            <person name="James E.K."/>
            <person name="Venter S.N."/>
            <person name="Steenkamp E.T."/>
        </authorList>
    </citation>
    <scope>NUCLEOTIDE SEQUENCE [LARGE SCALE GENOMIC DNA]</scope>
    <source>
        <strain evidence="7 8">JPY169</strain>
    </source>
</reference>
<dbReference type="GO" id="GO:0006108">
    <property type="term" value="P:malate metabolic process"/>
    <property type="evidence" value="ECO:0007669"/>
    <property type="project" value="TreeGrafter"/>
</dbReference>
<feature type="domain" description="Fumarase C C-terminal" evidence="6">
    <location>
        <begin position="444"/>
        <end position="496"/>
    </location>
</feature>
<evidence type="ECO:0000259" key="6">
    <source>
        <dbReference type="Pfam" id="PF10415"/>
    </source>
</evidence>
<feature type="binding site" evidence="3">
    <location>
        <position position="223"/>
    </location>
    <ligand>
        <name>substrate</name>
    </ligand>
</feature>
<dbReference type="PANTHER" id="PTHR11444:SF1">
    <property type="entry name" value="FUMARATE HYDRATASE, MITOCHONDRIAL"/>
    <property type="match status" value="1"/>
</dbReference>
<dbReference type="FunFam" id="1.10.275.10:FF:000001">
    <property type="entry name" value="Fumarate hydratase, mitochondrial"/>
    <property type="match status" value="1"/>
</dbReference>
<evidence type="ECO:0000256" key="1">
    <source>
        <dbReference type="ARBA" id="ARBA00009084"/>
    </source>
</evidence>
<dbReference type="GO" id="GO:0006106">
    <property type="term" value="P:fumarate metabolic process"/>
    <property type="evidence" value="ECO:0007669"/>
    <property type="project" value="InterPro"/>
</dbReference>
<dbReference type="InterPro" id="IPR022761">
    <property type="entry name" value="Fumarate_lyase_N"/>
</dbReference>
<evidence type="ECO:0000256" key="2">
    <source>
        <dbReference type="ARBA" id="ARBA00023239"/>
    </source>
</evidence>
<evidence type="ECO:0000256" key="4">
    <source>
        <dbReference type="SAM" id="SignalP"/>
    </source>
</evidence>
<dbReference type="EMBL" id="JAALDK010000001">
    <property type="protein sequence ID" value="NUX99822.1"/>
    <property type="molecule type" value="Genomic_DNA"/>
</dbReference>
<dbReference type="CDD" id="cd01362">
    <property type="entry name" value="Fumarase_classII"/>
    <property type="match status" value="1"/>
</dbReference>
<dbReference type="HAMAP" id="MF_00743">
    <property type="entry name" value="FumaraseC"/>
    <property type="match status" value="1"/>
</dbReference>
<feature type="binding site" evidence="3">
    <location>
        <position position="355"/>
    </location>
    <ligand>
        <name>substrate</name>
    </ligand>
</feature>
<evidence type="ECO:0000313" key="8">
    <source>
        <dbReference type="Proteomes" id="UP000594380"/>
    </source>
</evidence>
<dbReference type="Pfam" id="PF00206">
    <property type="entry name" value="Lyase_1"/>
    <property type="match status" value="1"/>
</dbReference>
<dbReference type="GO" id="GO:0004333">
    <property type="term" value="F:fumarate hydratase activity"/>
    <property type="evidence" value="ECO:0007669"/>
    <property type="project" value="UniProtKB-UniRule"/>
</dbReference>
<feature type="chain" id="PRO_5031202169" description="Fumarate hydratase class II" evidence="4">
    <location>
        <begin position="25"/>
        <end position="503"/>
    </location>
</feature>
<feature type="domain" description="Fumarate lyase N-terminal" evidence="5">
    <location>
        <begin position="50"/>
        <end position="378"/>
    </location>
</feature>
<keyword evidence="4" id="KW-0732">Signal</keyword>
<comment type="subunit">
    <text evidence="3">Homotetramer.</text>
</comment>
<comment type="catalytic activity">
    <reaction evidence="3">
        <text>(S)-malate = fumarate + H2O</text>
        <dbReference type="Rhea" id="RHEA:12460"/>
        <dbReference type="ChEBI" id="CHEBI:15377"/>
        <dbReference type="ChEBI" id="CHEBI:15589"/>
        <dbReference type="ChEBI" id="CHEBI:29806"/>
        <dbReference type="EC" id="4.2.1.2"/>
    </reaction>
</comment>
<dbReference type="PROSITE" id="PS00163">
    <property type="entry name" value="FUMARATE_LYASES"/>
    <property type="match status" value="1"/>
</dbReference>